<dbReference type="Proteomes" id="UP000014540">
    <property type="component" value="Unassembled WGS sequence"/>
</dbReference>
<dbReference type="STRING" id="1193011.LEP1GSC058_0185"/>
<evidence type="ECO:0000313" key="1">
    <source>
        <dbReference type="EMBL" id="EPG74768.1"/>
    </source>
</evidence>
<keyword evidence="2" id="KW-1185">Reference proteome</keyword>
<proteinExistence type="predicted"/>
<accession>S3UZW5</accession>
<dbReference type="EMBL" id="AKWZ02000008">
    <property type="protein sequence ID" value="EPG74768.1"/>
    <property type="molecule type" value="Genomic_DNA"/>
</dbReference>
<name>S3UZW5_9LEPT</name>
<dbReference type="OrthoDB" id="9554524at2"/>
<organism evidence="1 2">
    <name type="scientific">Leptospira fainei serovar Hurstbridge str. BUT 6</name>
    <dbReference type="NCBI Taxonomy" id="1193011"/>
    <lineage>
        <taxon>Bacteria</taxon>
        <taxon>Pseudomonadati</taxon>
        <taxon>Spirochaetota</taxon>
        <taxon>Spirochaetia</taxon>
        <taxon>Leptospirales</taxon>
        <taxon>Leptospiraceae</taxon>
        <taxon>Leptospira</taxon>
    </lineage>
</organism>
<evidence type="ECO:0000313" key="2">
    <source>
        <dbReference type="Proteomes" id="UP000014540"/>
    </source>
</evidence>
<dbReference type="AlphaFoldDB" id="S3UZW5"/>
<protein>
    <submittedName>
        <fullName evidence="1">Uncharacterized protein</fullName>
    </submittedName>
</protein>
<sequence>MNLDHETIRKMNECHSWILKKGTIIHIEGIPYYLSADTEILGNTEPIKFPPLTEDDLERFLNTDLEELE</sequence>
<comment type="caution">
    <text evidence="1">The sequence shown here is derived from an EMBL/GenBank/DDBJ whole genome shotgun (WGS) entry which is preliminary data.</text>
</comment>
<dbReference type="RefSeq" id="WP_016549169.1">
    <property type="nucleotide sequence ID" value="NZ_AKWZ02000008.1"/>
</dbReference>
<gene>
    <name evidence="1" type="ORF">LEP1GSC058_0185</name>
</gene>
<reference evidence="1" key="1">
    <citation type="submission" date="2013-04" db="EMBL/GenBank/DDBJ databases">
        <authorList>
            <person name="Harkins D.M."/>
            <person name="Durkin A.S."/>
            <person name="Selengut J.D."/>
            <person name="Sanka R."/>
            <person name="DePew J."/>
            <person name="Purushe J."/>
            <person name="Ahmed A."/>
            <person name="van der Linden H."/>
            <person name="Goris M.G.A."/>
            <person name="Hartskeerl R.A."/>
            <person name="Vinetz J.M."/>
            <person name="Sutton G.G."/>
            <person name="Nelson W.C."/>
            <person name="Fouts D.E."/>
        </authorList>
    </citation>
    <scope>NUCLEOTIDE SEQUENCE [LARGE SCALE GENOMIC DNA]</scope>
    <source>
        <strain evidence="1">BUT 6</strain>
    </source>
</reference>